<dbReference type="InterPro" id="IPR037673">
    <property type="entry name" value="MSC/AndL"/>
</dbReference>
<keyword evidence="2 9" id="KW-0813">Transport</keyword>
<dbReference type="GO" id="GO:0005886">
    <property type="term" value="C:plasma membrane"/>
    <property type="evidence" value="ECO:0007669"/>
    <property type="project" value="UniProtKB-SubCell"/>
</dbReference>
<reference evidence="10 11" key="1">
    <citation type="journal article" date="2011" name="Front. Microbiol.">
        <title>Genomic signatures of strain selection and enhancement in Bacillus atrophaeus var. globigii, a historical biowarfare simulant.</title>
        <authorList>
            <person name="Gibbons H.S."/>
            <person name="Broomall S.M."/>
            <person name="McNew L.A."/>
            <person name="Daligault H."/>
            <person name="Chapman C."/>
            <person name="Bruce D."/>
            <person name="Karavis M."/>
            <person name="Krepps M."/>
            <person name="McGregor P.A."/>
            <person name="Hong C."/>
            <person name="Park K.H."/>
            <person name="Akmal A."/>
            <person name="Feldman A."/>
            <person name="Lin J.S."/>
            <person name="Chang W.E."/>
            <person name="Higgs B.W."/>
            <person name="Demirev P."/>
            <person name="Lindquist J."/>
            <person name="Liem A."/>
            <person name="Fochler E."/>
            <person name="Read T.D."/>
            <person name="Tapia R."/>
            <person name="Johnson S."/>
            <person name="Bishop-Lilly K.A."/>
            <person name="Detter C."/>
            <person name="Han C."/>
            <person name="Sozhamannan S."/>
            <person name="Rosenzweig C.N."/>
            <person name="Skowronski E.W."/>
        </authorList>
    </citation>
    <scope>NUCLEOTIDE SEQUENCE [LARGE SCALE GENOMIC DNA]</scope>
    <source>
        <strain evidence="10 11">CL-SP19</strain>
    </source>
</reference>
<keyword evidence="3 9" id="KW-1003">Cell membrane</keyword>
<evidence type="ECO:0000313" key="10">
    <source>
        <dbReference type="EMBL" id="RUO76301.1"/>
    </source>
</evidence>
<dbReference type="Proteomes" id="UP000287908">
    <property type="component" value="Unassembled WGS sequence"/>
</dbReference>
<organism evidence="10 11">
    <name type="scientific">Idiomarina seosinensis</name>
    <dbReference type="NCBI Taxonomy" id="281739"/>
    <lineage>
        <taxon>Bacteria</taxon>
        <taxon>Pseudomonadati</taxon>
        <taxon>Pseudomonadota</taxon>
        <taxon>Gammaproteobacteria</taxon>
        <taxon>Alteromonadales</taxon>
        <taxon>Idiomarinaceae</taxon>
        <taxon>Idiomarina</taxon>
    </lineage>
</organism>
<evidence type="ECO:0000256" key="7">
    <source>
        <dbReference type="ARBA" id="ARBA00023136"/>
    </source>
</evidence>
<keyword evidence="4 9" id="KW-0812">Transmembrane</keyword>
<protein>
    <recommendedName>
        <fullName evidence="9">Large-conductance mechanosensitive channel</fullName>
    </recommendedName>
</protein>
<feature type="transmembrane region" description="Helical" evidence="9">
    <location>
        <begin position="12"/>
        <end position="35"/>
    </location>
</feature>
<gene>
    <name evidence="9 10" type="primary">mscL</name>
    <name evidence="10" type="ORF">CWI81_08695</name>
</gene>
<dbReference type="SUPFAM" id="SSF81330">
    <property type="entry name" value="Gated mechanosensitive channel"/>
    <property type="match status" value="1"/>
</dbReference>
<dbReference type="InterPro" id="IPR001185">
    <property type="entry name" value="MS_channel"/>
</dbReference>
<evidence type="ECO:0000256" key="3">
    <source>
        <dbReference type="ARBA" id="ARBA00022475"/>
    </source>
</evidence>
<comment type="caution">
    <text evidence="10">The sequence shown here is derived from an EMBL/GenBank/DDBJ whole genome shotgun (WGS) entry which is preliminary data.</text>
</comment>
<feature type="transmembrane region" description="Helical" evidence="9">
    <location>
        <begin position="87"/>
        <end position="104"/>
    </location>
</feature>
<dbReference type="PANTHER" id="PTHR30266">
    <property type="entry name" value="MECHANOSENSITIVE CHANNEL MSCL"/>
    <property type="match status" value="1"/>
</dbReference>
<dbReference type="GO" id="GO:0008381">
    <property type="term" value="F:mechanosensitive monoatomic ion channel activity"/>
    <property type="evidence" value="ECO:0007669"/>
    <property type="project" value="UniProtKB-UniRule"/>
</dbReference>
<dbReference type="Pfam" id="PF01741">
    <property type="entry name" value="MscL"/>
    <property type="match status" value="1"/>
</dbReference>
<dbReference type="InterPro" id="IPR036019">
    <property type="entry name" value="MscL_channel"/>
</dbReference>
<dbReference type="NCBIfam" id="TIGR00220">
    <property type="entry name" value="mscL"/>
    <property type="match status" value="1"/>
</dbReference>
<comment type="subunit">
    <text evidence="9">Homopentamer.</text>
</comment>
<dbReference type="AlphaFoldDB" id="A0A432ZEF1"/>
<name>A0A432ZEF1_9GAMM</name>
<evidence type="ECO:0000256" key="4">
    <source>
        <dbReference type="ARBA" id="ARBA00022692"/>
    </source>
</evidence>
<evidence type="ECO:0000256" key="9">
    <source>
        <dbReference type="HAMAP-Rule" id="MF_00115"/>
    </source>
</evidence>
<keyword evidence="8 9" id="KW-0407">Ion channel</keyword>
<dbReference type="HAMAP" id="MF_00115">
    <property type="entry name" value="MscL"/>
    <property type="match status" value="1"/>
</dbReference>
<dbReference type="EMBL" id="PIQF01000002">
    <property type="protein sequence ID" value="RUO76301.1"/>
    <property type="molecule type" value="Genomic_DNA"/>
</dbReference>
<keyword evidence="11" id="KW-1185">Reference proteome</keyword>
<keyword evidence="5 9" id="KW-1133">Transmembrane helix</keyword>
<comment type="similarity">
    <text evidence="9">Belongs to the MscL family.</text>
</comment>
<keyword evidence="9" id="KW-0997">Cell inner membrane</keyword>
<evidence type="ECO:0000256" key="6">
    <source>
        <dbReference type="ARBA" id="ARBA00023065"/>
    </source>
</evidence>
<dbReference type="PRINTS" id="PR01264">
    <property type="entry name" value="MECHCHANNEL"/>
</dbReference>
<keyword evidence="7 9" id="KW-0472">Membrane</keyword>
<dbReference type="PANTHER" id="PTHR30266:SF2">
    <property type="entry name" value="LARGE-CONDUCTANCE MECHANOSENSITIVE CHANNEL"/>
    <property type="match status" value="1"/>
</dbReference>
<dbReference type="Gene3D" id="1.10.1200.120">
    <property type="entry name" value="Large-conductance mechanosensitive channel, MscL, domain 1"/>
    <property type="match status" value="1"/>
</dbReference>
<dbReference type="OrthoDB" id="9810350at2"/>
<evidence type="ECO:0000256" key="5">
    <source>
        <dbReference type="ARBA" id="ARBA00022989"/>
    </source>
</evidence>
<comment type="function">
    <text evidence="9">Channel that opens in response to stretch forces in the membrane lipid bilayer. May participate in the regulation of osmotic pressure changes within the cell.</text>
</comment>
<evidence type="ECO:0000313" key="11">
    <source>
        <dbReference type="Proteomes" id="UP000287908"/>
    </source>
</evidence>
<evidence type="ECO:0000256" key="8">
    <source>
        <dbReference type="ARBA" id="ARBA00023303"/>
    </source>
</evidence>
<evidence type="ECO:0000256" key="2">
    <source>
        <dbReference type="ARBA" id="ARBA00022448"/>
    </source>
</evidence>
<proteinExistence type="inferred from homology"/>
<accession>A0A432ZEF1</accession>
<sequence length="149" mass="16501">MLKEFREFAVKGSLIEFAVGISIGAAFNSVVSSLVKDVIMPPIGWLIGRTDFASLYVNLGFQKYNSLQAAQAAGAPTVNYGSFLNELVALLLVVWVIFFIVKFINRLRREKEKGDTPDSITRPCPYCTNEIAQKATRCPYCTAEIEANL</sequence>
<evidence type="ECO:0000256" key="1">
    <source>
        <dbReference type="ARBA" id="ARBA00004141"/>
    </source>
</evidence>
<comment type="subcellular location">
    <subcellularLocation>
        <location evidence="9">Cell inner membrane</location>
        <topology evidence="9">Multi-pass membrane protein</topology>
    </subcellularLocation>
    <subcellularLocation>
        <location evidence="1">Membrane</location>
        <topology evidence="1">Multi-pass membrane protein</topology>
    </subcellularLocation>
</comment>
<keyword evidence="6 9" id="KW-0406">Ion transport</keyword>